<reference evidence="1" key="1">
    <citation type="submission" date="2021-04" db="EMBL/GenBank/DDBJ databases">
        <title>The complete genome sequence of Caulobacter sp. S6.</title>
        <authorList>
            <person name="Tang Y."/>
            <person name="Ouyang W."/>
            <person name="Liu Q."/>
            <person name="Huang B."/>
            <person name="Guo Z."/>
            <person name="Lei P."/>
        </authorList>
    </citation>
    <scope>NUCLEOTIDE SEQUENCE</scope>
    <source>
        <strain evidence="1">S6</strain>
    </source>
</reference>
<dbReference type="Proteomes" id="UP000676409">
    <property type="component" value="Chromosome"/>
</dbReference>
<dbReference type="AlphaFoldDB" id="A0A975IW72"/>
<accession>A0A975IW72</accession>
<proteinExistence type="predicted"/>
<evidence type="ECO:0000313" key="1">
    <source>
        <dbReference type="EMBL" id="QUD89520.1"/>
    </source>
</evidence>
<evidence type="ECO:0000313" key="2">
    <source>
        <dbReference type="Proteomes" id="UP000676409"/>
    </source>
</evidence>
<name>A0A975IW72_9CAUL</name>
<protein>
    <submittedName>
        <fullName evidence="1">Uncharacterized protein</fullName>
    </submittedName>
</protein>
<organism evidence="1 2">
    <name type="scientific">Phenylobacterium montanum</name>
    <dbReference type="NCBI Taxonomy" id="2823693"/>
    <lineage>
        <taxon>Bacteria</taxon>
        <taxon>Pseudomonadati</taxon>
        <taxon>Pseudomonadota</taxon>
        <taxon>Alphaproteobacteria</taxon>
        <taxon>Caulobacterales</taxon>
        <taxon>Caulobacteraceae</taxon>
        <taxon>Phenylobacterium</taxon>
    </lineage>
</organism>
<gene>
    <name evidence="1" type="ORF">KCG34_06460</name>
</gene>
<dbReference type="EMBL" id="CP073078">
    <property type="protein sequence ID" value="QUD89520.1"/>
    <property type="molecule type" value="Genomic_DNA"/>
</dbReference>
<sequence length="206" mass="22244">MLRLEGEVRLDGVLGLSMRIGLAGVAALFEANALAASPSPPAPMLQFDGARLGMTLDQWKALPFPGVAPANLLRVCTPDLASSRAAAAGPSRQVECSYATRYGPETLVQSFPLTKRFLARAPHYFFSQNRLVKIEFRTSVDAFDDVVAQFQKQYGAASRTSRDDVRAGDGLALPRVRVLWRLRKGTVEVTDPSSVPNLLEVSLAGA</sequence>
<keyword evidence="2" id="KW-1185">Reference proteome</keyword>
<dbReference type="KEGG" id="caul:KCG34_06460"/>
<dbReference type="RefSeq" id="WP_211939572.1">
    <property type="nucleotide sequence ID" value="NZ_CP073078.1"/>
</dbReference>